<organism evidence="1 2">
    <name type="scientific">Candidatus Argoarchaeum ethanivorans</name>
    <dbReference type="NCBI Taxonomy" id="2608793"/>
    <lineage>
        <taxon>Archaea</taxon>
        <taxon>Methanobacteriati</taxon>
        <taxon>Methanobacteriota</taxon>
        <taxon>Stenosarchaea group</taxon>
        <taxon>Methanomicrobia</taxon>
        <taxon>Methanosarcinales</taxon>
        <taxon>Methanosarcinales incertae sedis</taxon>
        <taxon>GOM Arc I cluster</taxon>
        <taxon>Candidatus Argoarchaeum</taxon>
    </lineage>
</organism>
<reference evidence="1" key="1">
    <citation type="submission" date="2020-12" db="EMBL/GenBank/DDBJ databases">
        <authorList>
            <person name="Hahn C.J."/>
            <person name="Laso-Perez R."/>
            <person name="Vulcano F."/>
            <person name="Vaziourakis K.-M."/>
            <person name="Stokke R."/>
            <person name="Steen I.H."/>
            <person name="Teske A."/>
            <person name="Boetius A."/>
            <person name="Liebeke M."/>
            <person name="Amann R."/>
            <person name="Knittel K."/>
        </authorList>
    </citation>
    <scope>NUCLEOTIDE SEQUENCE</scope>
    <source>
        <strain evidence="1">Gfbio:c6db26ca-90af-429b-aeed-0e3e8aed0b5e:GoM-Arc1_AMV-AAA_792_C10</strain>
    </source>
</reference>
<dbReference type="GO" id="GO:0102559">
    <property type="term" value="F:peptide chain release factor N(5)-glutamine methyltransferase activity"/>
    <property type="evidence" value="ECO:0007669"/>
    <property type="project" value="UniProtKB-EC"/>
</dbReference>
<dbReference type="AlphaFoldDB" id="A0A812A0R9"/>
<accession>A0A812A0R9</accession>
<dbReference type="EC" id="2.1.1.297" evidence="1"/>
<keyword evidence="1" id="KW-0489">Methyltransferase</keyword>
<dbReference type="GO" id="GO:0071164">
    <property type="term" value="F:RNA cap trimethylguanosine synthase activity"/>
    <property type="evidence" value="ECO:0007669"/>
    <property type="project" value="TreeGrafter"/>
</dbReference>
<dbReference type="Proteomes" id="UP000614580">
    <property type="component" value="Unassembled WGS sequence"/>
</dbReference>
<comment type="caution">
    <text evidence="1">The sequence shown here is derived from an EMBL/GenBank/DDBJ whole genome shotgun (WGS) entry which is preliminary data.</text>
</comment>
<dbReference type="EMBL" id="CAJHZY010000009">
    <property type="protein sequence ID" value="CAD7766734.1"/>
    <property type="molecule type" value="Genomic_DNA"/>
</dbReference>
<dbReference type="Pfam" id="PF09445">
    <property type="entry name" value="Methyltransf_15"/>
    <property type="match status" value="1"/>
</dbReference>
<evidence type="ECO:0000313" key="1">
    <source>
        <dbReference type="EMBL" id="CAD7766734.1"/>
    </source>
</evidence>
<dbReference type="PANTHER" id="PTHR14741">
    <property type="entry name" value="S-ADENOSYLMETHIONINE-DEPENDENT METHYLTRANSFERASE RELATED"/>
    <property type="match status" value="1"/>
</dbReference>
<dbReference type="PANTHER" id="PTHR14741:SF32">
    <property type="entry name" value="TRIMETHYLGUANOSINE SYNTHASE"/>
    <property type="match status" value="1"/>
</dbReference>
<keyword evidence="1" id="KW-0808">Transferase</keyword>
<dbReference type="CDD" id="cd02440">
    <property type="entry name" value="AdoMet_MTases"/>
    <property type="match status" value="1"/>
</dbReference>
<evidence type="ECO:0000313" key="2">
    <source>
        <dbReference type="Proteomes" id="UP000614580"/>
    </source>
</evidence>
<dbReference type="InterPro" id="IPR029063">
    <property type="entry name" value="SAM-dependent_MTases_sf"/>
</dbReference>
<protein>
    <submittedName>
        <fullName evidence="1">Release factor glutamine methyltransferase</fullName>
        <ecNumber evidence="1">2.1.1.297</ecNumber>
    </submittedName>
</protein>
<gene>
    <name evidence="1" type="primary">prmC</name>
    <name evidence="1" type="ORF">DNFNHJIP_00133</name>
</gene>
<name>A0A812A0R9_9EURY</name>
<proteinExistence type="predicted"/>
<dbReference type="Gene3D" id="3.40.50.150">
    <property type="entry name" value="Vaccinia Virus protein VP39"/>
    <property type="match status" value="1"/>
</dbReference>
<sequence>MMAIMTRDKHIVKFTKPVHSNQHGMRLATPEIVAEYIASRLRTHTIADLGCGIGIQAIFFAKQCTKVYAVEIDSERLDYARENARLYGASNIEFILADALSDHVIKRLSDVDIVFSDPARPLEEKERRLEESRPPVLEIIKKYQHITDRMAFHLPPKIEQSKIFFDCEREYLSLNGQLNRFTVYLGSLKKCDRSAVVLPEGTRLESKPVQPIGKTLTPLNFIFEPQPSVVHAGLLGELNEYLPADAAVYYSDQTRTLLTSDSLLHLPFSFLKDCYRVICTTDFKPDKIKKALVEGNAKKVVLRFQIEPSKYWNMRNMFEEGLPGDKTVHLFRCNNIAVVCEKVQKEQT</sequence>
<dbReference type="SUPFAM" id="SSF53335">
    <property type="entry name" value="S-adenosyl-L-methionine-dependent methyltransferases"/>
    <property type="match status" value="1"/>
</dbReference>
<dbReference type="InterPro" id="IPR019012">
    <property type="entry name" value="RNA_cap_Gua-N2-MeTrfase"/>
</dbReference>